<evidence type="ECO:0000313" key="3">
    <source>
        <dbReference type="Proteomes" id="UP000215902"/>
    </source>
</evidence>
<keyword evidence="1" id="KW-1133">Transmembrane helix</keyword>
<feature type="transmembrane region" description="Helical" evidence="1">
    <location>
        <begin position="29"/>
        <end position="53"/>
    </location>
</feature>
<evidence type="ECO:0000313" key="2">
    <source>
        <dbReference type="EMBL" id="PAA65259.1"/>
    </source>
</evidence>
<dbReference type="EMBL" id="NIVC01001670">
    <property type="protein sequence ID" value="PAA65259.1"/>
    <property type="molecule type" value="Genomic_DNA"/>
</dbReference>
<comment type="caution">
    <text evidence="2">The sequence shown here is derived from an EMBL/GenBank/DDBJ whole genome shotgun (WGS) entry which is preliminary data.</text>
</comment>
<dbReference type="AlphaFoldDB" id="A0A267EWM8"/>
<organism evidence="2 3">
    <name type="scientific">Macrostomum lignano</name>
    <dbReference type="NCBI Taxonomy" id="282301"/>
    <lineage>
        <taxon>Eukaryota</taxon>
        <taxon>Metazoa</taxon>
        <taxon>Spiralia</taxon>
        <taxon>Lophotrochozoa</taxon>
        <taxon>Platyhelminthes</taxon>
        <taxon>Rhabditophora</taxon>
        <taxon>Macrostomorpha</taxon>
        <taxon>Macrostomida</taxon>
        <taxon>Macrostomidae</taxon>
        <taxon>Macrostomum</taxon>
    </lineage>
</organism>
<accession>A0A267EWM8</accession>
<sequence>MPRKRTGELSQQYSFVLSLKQALTGTMRIASSIVVCLFVALLIDVSTVTPFIFKNRDHKNQKEKPNLQKLLGILQKLLGRVTTSEPEPTTVAPLLKPVDKSDNQLHQAQAKIILQ</sequence>
<gene>
    <name evidence="2" type="ORF">BOX15_Mlig028569g1</name>
</gene>
<proteinExistence type="predicted"/>
<dbReference type="Proteomes" id="UP000215902">
    <property type="component" value="Unassembled WGS sequence"/>
</dbReference>
<protein>
    <submittedName>
        <fullName evidence="2">Uncharacterized protein</fullName>
    </submittedName>
</protein>
<keyword evidence="1" id="KW-0472">Membrane</keyword>
<evidence type="ECO:0000256" key="1">
    <source>
        <dbReference type="SAM" id="Phobius"/>
    </source>
</evidence>
<keyword evidence="3" id="KW-1185">Reference proteome</keyword>
<name>A0A267EWM8_9PLAT</name>
<reference evidence="2 3" key="1">
    <citation type="submission" date="2017-06" db="EMBL/GenBank/DDBJ databases">
        <title>A platform for efficient transgenesis in Macrostomum lignano, a flatworm model organism for stem cell research.</title>
        <authorList>
            <person name="Berezikov E."/>
        </authorList>
    </citation>
    <scope>NUCLEOTIDE SEQUENCE [LARGE SCALE GENOMIC DNA]</scope>
    <source>
        <strain evidence="2">DV1</strain>
        <tissue evidence="2">Whole organism</tissue>
    </source>
</reference>
<keyword evidence="1" id="KW-0812">Transmembrane</keyword>